<gene>
    <name evidence="2" type="ORF">A3C26_00035</name>
</gene>
<evidence type="ECO:0000259" key="1">
    <source>
        <dbReference type="Pfam" id="PF01402"/>
    </source>
</evidence>
<comment type="caution">
    <text evidence="2">The sequence shown here is derived from an EMBL/GenBank/DDBJ whole genome shotgun (WGS) entry which is preliminary data.</text>
</comment>
<dbReference type="Proteomes" id="UP000177042">
    <property type="component" value="Unassembled WGS sequence"/>
</dbReference>
<protein>
    <recommendedName>
        <fullName evidence="1">Ribbon-helix-helix protein CopG domain-containing protein</fullName>
    </recommendedName>
</protein>
<proteinExistence type="predicted"/>
<dbReference type="AlphaFoldDB" id="A0A1F5JBZ7"/>
<feature type="domain" description="Ribbon-helix-helix protein CopG" evidence="1">
    <location>
        <begin position="8"/>
        <end position="43"/>
    </location>
</feature>
<dbReference type="GO" id="GO:0006355">
    <property type="term" value="P:regulation of DNA-templated transcription"/>
    <property type="evidence" value="ECO:0007669"/>
    <property type="project" value="InterPro"/>
</dbReference>
<accession>A0A1F5JBZ7</accession>
<dbReference type="Pfam" id="PF01402">
    <property type="entry name" value="RHH_1"/>
    <property type="match status" value="1"/>
</dbReference>
<dbReference type="InterPro" id="IPR013321">
    <property type="entry name" value="Arc_rbn_hlx_hlx"/>
</dbReference>
<name>A0A1F5JBZ7_9BACT</name>
<reference evidence="2 3" key="1">
    <citation type="journal article" date="2016" name="Nat. Commun.">
        <title>Thousands of microbial genomes shed light on interconnected biogeochemical processes in an aquifer system.</title>
        <authorList>
            <person name="Anantharaman K."/>
            <person name="Brown C.T."/>
            <person name="Hug L.A."/>
            <person name="Sharon I."/>
            <person name="Castelle C.J."/>
            <person name="Probst A.J."/>
            <person name="Thomas B.C."/>
            <person name="Singh A."/>
            <person name="Wilkins M.J."/>
            <person name="Karaoz U."/>
            <person name="Brodie E.L."/>
            <person name="Williams K.H."/>
            <person name="Hubbard S.S."/>
            <person name="Banfield J.F."/>
        </authorList>
    </citation>
    <scope>NUCLEOTIDE SEQUENCE [LARGE SCALE GENOMIC DNA]</scope>
</reference>
<dbReference type="InterPro" id="IPR002145">
    <property type="entry name" value="CopG"/>
</dbReference>
<organism evidence="2 3">
    <name type="scientific">Candidatus Daviesbacteria bacterium RIFCSPHIGHO2_02_FULL_39_12</name>
    <dbReference type="NCBI Taxonomy" id="1797770"/>
    <lineage>
        <taxon>Bacteria</taxon>
        <taxon>Candidatus Daviesiibacteriota</taxon>
    </lineage>
</organism>
<evidence type="ECO:0000313" key="2">
    <source>
        <dbReference type="EMBL" id="OGE26092.1"/>
    </source>
</evidence>
<evidence type="ECO:0000313" key="3">
    <source>
        <dbReference type="Proteomes" id="UP000177042"/>
    </source>
</evidence>
<dbReference type="Gene3D" id="1.10.1220.10">
    <property type="entry name" value="Met repressor-like"/>
    <property type="match status" value="1"/>
</dbReference>
<sequence>MVKRNTAVVSISLPQDILAQLNQWAKIERKSKTALIREALLRYRRWKFKRDWSELRREGEKIRKEFGLKTEQDLYDYIHGD</sequence>
<dbReference type="EMBL" id="MFCX01000016">
    <property type="protein sequence ID" value="OGE26092.1"/>
    <property type="molecule type" value="Genomic_DNA"/>
</dbReference>
<dbReference type="InterPro" id="IPR010985">
    <property type="entry name" value="Ribbon_hlx_hlx"/>
</dbReference>
<dbReference type="SUPFAM" id="SSF47598">
    <property type="entry name" value="Ribbon-helix-helix"/>
    <property type="match status" value="1"/>
</dbReference>